<dbReference type="EC" id="3.2.1.40" evidence="2"/>
<dbReference type="Pfam" id="PF05592">
    <property type="entry name" value="Bac_rhamnosid"/>
    <property type="match status" value="1"/>
</dbReference>
<dbReference type="AlphaFoldDB" id="A0A6H1P1X8"/>
<dbReference type="InterPro" id="IPR016007">
    <property type="entry name" value="Alpha_rhamnosid"/>
</dbReference>
<dbReference type="GO" id="GO:0030596">
    <property type="term" value="F:alpha-L-rhamnosidase activity"/>
    <property type="evidence" value="ECO:0007669"/>
    <property type="project" value="UniProtKB-EC"/>
</dbReference>
<dbReference type="InterPro" id="IPR035398">
    <property type="entry name" value="Bac_rhamnosid_C"/>
</dbReference>
<dbReference type="Pfam" id="PF08531">
    <property type="entry name" value="Bac_rhamnosid_N"/>
    <property type="match status" value="1"/>
</dbReference>
<reference evidence="8 9" key="2">
    <citation type="submission" date="2020-04" db="EMBL/GenBank/DDBJ databases">
        <authorList>
            <person name="Fomenkov A."/>
            <person name="Anton B.P."/>
            <person name="Roberts R.J."/>
        </authorList>
    </citation>
    <scope>NUCLEOTIDE SEQUENCE [LARGE SCALE GENOMIC DNA]</scope>
    <source>
        <strain evidence="8 9">S2</strain>
    </source>
</reference>
<dbReference type="Pfam" id="PF25788">
    <property type="entry name" value="Ig_Rha78A_N"/>
    <property type="match status" value="1"/>
</dbReference>
<dbReference type="SUPFAM" id="SSF48208">
    <property type="entry name" value="Six-hairpin glycosidases"/>
    <property type="match status" value="1"/>
</dbReference>
<dbReference type="InterPro" id="IPR008928">
    <property type="entry name" value="6-hairpin_glycosidase_sf"/>
</dbReference>
<keyword evidence="3 8" id="KW-0378">Hydrolase</keyword>
<dbReference type="Pfam" id="PF17389">
    <property type="entry name" value="Bac_rhamnosid6H"/>
    <property type="match status" value="1"/>
</dbReference>
<dbReference type="GO" id="GO:0005975">
    <property type="term" value="P:carbohydrate metabolic process"/>
    <property type="evidence" value="ECO:0007669"/>
    <property type="project" value="InterPro"/>
</dbReference>
<evidence type="ECO:0000259" key="5">
    <source>
        <dbReference type="Pfam" id="PF08531"/>
    </source>
</evidence>
<evidence type="ECO:0000259" key="7">
    <source>
        <dbReference type="Pfam" id="PF17390"/>
    </source>
</evidence>
<feature type="domain" description="Alpha-L-rhamnosidase six-hairpin glycosidase" evidence="6">
    <location>
        <begin position="418"/>
        <end position="774"/>
    </location>
</feature>
<evidence type="ECO:0000256" key="2">
    <source>
        <dbReference type="ARBA" id="ARBA00012652"/>
    </source>
</evidence>
<evidence type="ECO:0000256" key="1">
    <source>
        <dbReference type="ARBA" id="ARBA00001445"/>
    </source>
</evidence>
<comment type="catalytic activity">
    <reaction evidence="1">
        <text>Hydrolysis of terminal non-reducing alpha-L-rhamnose residues in alpha-L-rhamnosides.</text>
        <dbReference type="EC" id="3.2.1.40"/>
    </reaction>
</comment>
<proteinExistence type="predicted"/>
<dbReference type="Gene3D" id="1.50.10.10">
    <property type="match status" value="1"/>
</dbReference>
<dbReference type="PANTHER" id="PTHR33307">
    <property type="entry name" value="ALPHA-RHAMNOSIDASE (EUROFUNG)"/>
    <property type="match status" value="1"/>
</dbReference>
<reference evidence="8 9" key="1">
    <citation type="submission" date="2020-04" db="EMBL/GenBank/DDBJ databases">
        <title>Genome-Wide Identification of 5-Methylcytosine Sites in Bacterial Genomes By High-Throughput Sequencing of MspJI Restriction Fragments.</title>
        <authorList>
            <person name="Wu V."/>
        </authorList>
    </citation>
    <scope>NUCLEOTIDE SEQUENCE [LARGE SCALE GENOMIC DNA]</scope>
    <source>
        <strain evidence="8 9">S2</strain>
    </source>
</reference>
<dbReference type="InterPro" id="IPR013783">
    <property type="entry name" value="Ig-like_fold"/>
</dbReference>
<evidence type="ECO:0000256" key="3">
    <source>
        <dbReference type="ARBA" id="ARBA00022801"/>
    </source>
</evidence>
<feature type="domain" description="Bacterial alpha-L-rhamnosidase N-terminal" evidence="5">
    <location>
        <begin position="137"/>
        <end position="307"/>
    </location>
</feature>
<feature type="domain" description="Alpha-L-rhamnosidase concanavalin-like" evidence="4">
    <location>
        <begin position="316"/>
        <end position="414"/>
    </location>
</feature>
<sequence>MEISNLRTNHVVNPLGFEFDRLSLSWVTETGESPSIFQTAARVVIAADRDFESILFDSGKSQEIDSLGYTPDLQLKPRSRYYWRVTIWGNAGDEETSETAWFETAKMNESWQGNWITPELDKEIHPLIRTNFKLPTDIVSARAYLCGVGLYDVEINGMRIGEEYFTPGYNAYDFWLQYQTYDVTDVLKSGENAIGIILGNGWYKGRFGFEGGYHELYGSEFACIGEIVVTLKDGTTTVIATDEDWKSAPAPITFSGIYDGEIYDANLESKNWTLPDFDDSTWTSVRKTEIKTECFTARRNLPIKIMEERKPMEIIHTPAGEVVLDFGQVMTGWVRFKTNAPKGTKLQLQYGEILQNGNFYRENLREAKAEYVYISDGSVREVQPHFTFYGFRYVKLTGFEGDINLDDFTGCVIYSEIEQTGTIETSNPMVNRLFQNALWGQKGNFLDVPTDCPQRDERMGWTGDAQVFAPTACYNMYSPAFYQKYMFDLHEEQKRLNGSVPFTVPVVKPKDGNGFISGSGSAAWGDAATVIPWTLYTYYGDKELLRQQFDAMKDWVDYIKKVDDESGAKRLWQVGFHFGDWLALDGKDPQSPMGGTDSYYIASAYYCYSAQLVAKAAKVLGNTGMAEQYDILANEIKEALMKEYFTPNGRSAINTQTAMIVALYMDLVPESFRPRLIEDLKAKLREDKMHLQTGFVGTPYFCNVLSENEANDYAYTLLLNDDFPSWLYAVKLGATTIWERWNSVLPDGSISGTGMNSLNHYAYGSIAEWMYRYMCGINPVEDAPGFRKIRLSPKPYGKLSYAKAKFSSPSGYIESGWELKEDGSLTFSFVIPFNTSAKVILPDAALETIKVNGDFLVNRGLEAKQESKEVLCELTAGTYVFQYLPTKSYILTYSTNSSLKELLNNEETKEIINNNLPEIVNNPIVKNDQFVEKSLEELINFPLFTSFASSEKLDELNKKLVLVRQ</sequence>
<dbReference type="PIRSF" id="PIRSF010631">
    <property type="entry name" value="A-rhamnsds"/>
    <property type="match status" value="1"/>
</dbReference>
<dbReference type="Gene3D" id="2.60.420.10">
    <property type="entry name" value="Maltose phosphorylase, domain 3"/>
    <property type="match status" value="1"/>
</dbReference>
<dbReference type="PANTHER" id="PTHR33307:SF6">
    <property type="entry name" value="ALPHA-RHAMNOSIDASE (EUROFUNG)-RELATED"/>
    <property type="match status" value="1"/>
</dbReference>
<feature type="domain" description="Alpha-L-rhamnosidase C-terminal" evidence="7">
    <location>
        <begin position="776"/>
        <end position="851"/>
    </location>
</feature>
<evidence type="ECO:0000259" key="4">
    <source>
        <dbReference type="Pfam" id="PF05592"/>
    </source>
</evidence>
<evidence type="ECO:0000313" key="8">
    <source>
        <dbReference type="EMBL" id="QIZ07546.1"/>
    </source>
</evidence>
<name>A0A6H1P1X8_PRIMG</name>
<protein>
    <recommendedName>
        <fullName evidence="2">alpha-L-rhamnosidase</fullName>
        <ecNumber evidence="2">3.2.1.40</ecNumber>
    </recommendedName>
</protein>
<organism evidence="8 9">
    <name type="scientific">Priestia megaterium</name>
    <name type="common">Bacillus megaterium</name>
    <dbReference type="NCBI Taxonomy" id="1404"/>
    <lineage>
        <taxon>Bacteria</taxon>
        <taxon>Bacillati</taxon>
        <taxon>Bacillota</taxon>
        <taxon>Bacilli</taxon>
        <taxon>Bacillales</taxon>
        <taxon>Bacillaceae</taxon>
        <taxon>Priestia</taxon>
    </lineage>
</organism>
<dbReference type="Gene3D" id="2.60.40.10">
    <property type="entry name" value="Immunoglobulins"/>
    <property type="match status" value="1"/>
</dbReference>
<dbReference type="InterPro" id="IPR013737">
    <property type="entry name" value="Bac_rhamnosid_N"/>
</dbReference>
<evidence type="ECO:0000259" key="6">
    <source>
        <dbReference type="Pfam" id="PF17389"/>
    </source>
</evidence>
<dbReference type="EMBL" id="CP051128">
    <property type="protein sequence ID" value="QIZ07546.1"/>
    <property type="molecule type" value="Genomic_DNA"/>
</dbReference>
<dbReference type="InterPro" id="IPR012341">
    <property type="entry name" value="6hp_glycosidase-like_sf"/>
</dbReference>
<dbReference type="Proteomes" id="UP000501868">
    <property type="component" value="Chromosome"/>
</dbReference>
<evidence type="ECO:0000313" key="9">
    <source>
        <dbReference type="Proteomes" id="UP000501868"/>
    </source>
</evidence>
<accession>A0A6H1P1X8</accession>
<dbReference type="InterPro" id="IPR008902">
    <property type="entry name" value="Rhamnosid_concanavalin"/>
</dbReference>
<dbReference type="InterPro" id="IPR035396">
    <property type="entry name" value="Bac_rhamnosid6H"/>
</dbReference>
<dbReference type="Gene3D" id="2.60.120.260">
    <property type="entry name" value="Galactose-binding domain-like"/>
    <property type="match status" value="2"/>
</dbReference>
<dbReference type="Pfam" id="PF17390">
    <property type="entry name" value="Bac_rhamnosid_C"/>
    <property type="match status" value="1"/>
</dbReference>
<gene>
    <name evidence="8" type="ORF">HFZ78_13065</name>
</gene>